<gene>
    <name evidence="2" type="ORF">A3D44_03115</name>
</gene>
<name>A0A1G2I513_9BACT</name>
<dbReference type="AlphaFoldDB" id="A0A1G2I513"/>
<dbReference type="Pfam" id="PF13310">
    <property type="entry name" value="Virulence_RhuM"/>
    <property type="match status" value="1"/>
</dbReference>
<dbReference type="Gene3D" id="1.20.120.1870">
    <property type="entry name" value="Fic/DOC protein, Fido domain"/>
    <property type="match status" value="1"/>
</dbReference>
<reference evidence="2 3" key="1">
    <citation type="journal article" date="2016" name="Nat. Commun.">
        <title>Thousands of microbial genomes shed light on interconnected biogeochemical processes in an aquifer system.</title>
        <authorList>
            <person name="Anantharaman K."/>
            <person name="Brown C.T."/>
            <person name="Hug L.A."/>
            <person name="Sharon I."/>
            <person name="Castelle C.J."/>
            <person name="Probst A.J."/>
            <person name="Thomas B.C."/>
            <person name="Singh A."/>
            <person name="Wilkins M.J."/>
            <person name="Karaoz U."/>
            <person name="Brodie E.L."/>
            <person name="Williams K.H."/>
            <person name="Hubbard S.S."/>
            <person name="Banfield J.F."/>
        </authorList>
    </citation>
    <scope>NUCLEOTIDE SEQUENCE [LARGE SCALE GENOMIC DNA]</scope>
</reference>
<comment type="caution">
    <text evidence="2">The sequence shown here is derived from an EMBL/GenBank/DDBJ whole genome shotgun (WGS) entry which is preliminary data.</text>
</comment>
<evidence type="ECO:0000313" key="3">
    <source>
        <dbReference type="Proteomes" id="UP000178820"/>
    </source>
</evidence>
<dbReference type="NCBIfam" id="TIGR01550">
    <property type="entry name" value="DOC_P1"/>
    <property type="match status" value="1"/>
</dbReference>
<evidence type="ECO:0000313" key="2">
    <source>
        <dbReference type="EMBL" id="OGZ69863.1"/>
    </source>
</evidence>
<dbReference type="InterPro" id="IPR036597">
    <property type="entry name" value="Fido-like_dom_sf"/>
</dbReference>
<accession>A0A1G2I513</accession>
<dbReference type="Proteomes" id="UP000178820">
    <property type="component" value="Unassembled WGS sequence"/>
</dbReference>
<dbReference type="PROSITE" id="PS51459">
    <property type="entry name" value="FIDO"/>
    <property type="match status" value="1"/>
</dbReference>
<dbReference type="GO" id="GO:0016301">
    <property type="term" value="F:kinase activity"/>
    <property type="evidence" value="ECO:0007669"/>
    <property type="project" value="InterPro"/>
</dbReference>
<dbReference type="PANTHER" id="PTHR35810:SF1">
    <property type="entry name" value="CYTOPLASMIC PROTEIN"/>
    <property type="match status" value="1"/>
</dbReference>
<organism evidence="2 3">
    <name type="scientific">Candidatus Staskawiczbacteria bacterium RIFCSPHIGHO2_02_FULL_42_22</name>
    <dbReference type="NCBI Taxonomy" id="1802207"/>
    <lineage>
        <taxon>Bacteria</taxon>
        <taxon>Candidatus Staskawicziibacteriota</taxon>
    </lineage>
</organism>
<dbReference type="EMBL" id="MHOT01000001">
    <property type="protein sequence ID" value="OGZ69863.1"/>
    <property type="molecule type" value="Genomic_DNA"/>
</dbReference>
<evidence type="ECO:0000259" key="1">
    <source>
        <dbReference type="PROSITE" id="PS51459"/>
    </source>
</evidence>
<dbReference type="SUPFAM" id="SSF140931">
    <property type="entry name" value="Fic-like"/>
    <property type="match status" value="1"/>
</dbReference>
<dbReference type="PANTHER" id="PTHR35810">
    <property type="entry name" value="CYTOPLASMIC PROTEIN-RELATED"/>
    <property type="match status" value="1"/>
</dbReference>
<proteinExistence type="predicted"/>
<dbReference type="InterPro" id="IPR006440">
    <property type="entry name" value="Doc"/>
</dbReference>
<dbReference type="InterPro" id="IPR003812">
    <property type="entry name" value="Fido"/>
</dbReference>
<dbReference type="STRING" id="1802207.A3D44_03115"/>
<protein>
    <recommendedName>
        <fullName evidence="1">Fido domain-containing protein</fullName>
    </recommendedName>
</protein>
<feature type="domain" description="Fido" evidence="1">
    <location>
        <begin position="203"/>
        <end position="334"/>
    </location>
</feature>
<sequence length="338" mass="38362">MEKEIKKPFGPAQSKGDIIIYKSAKGPAIEIKLQKETIWLTQLQIATLFNVQVPAVNKHLKNIFKEKELVEKSVISKMEITAADGKKYKTISYNLDAIISVGYRVNSKKATQFRVWTTNTLKNYLVKGYAVNEKRLLEAQDKFRELQSAVDFLRQKSGYELLAGQEKEILHLLSDYSKTLTLLEQYDKDKVVASKNGKAKFTLEHASVKNVITEIKKELLNKGEASEFFGTESADKVMGILGNIRQTFGGKELYPSIEEKAANLLYFIIKDHPFIDGNKRIGSFLFVYFLDKNNYLYKESGEKKINDNALTALSLLIAVSDMKEKDKLVKIVTNLLKA</sequence>
<dbReference type="InterPro" id="IPR053737">
    <property type="entry name" value="Type_II_TA_Toxin"/>
</dbReference>
<dbReference type="InterPro" id="IPR011204">
    <property type="entry name" value="Virulence_RhuM-like"/>
</dbReference>
<dbReference type="Pfam" id="PF02661">
    <property type="entry name" value="Fic"/>
    <property type="match status" value="1"/>
</dbReference>